<accession>A0A6C0J4G6</accession>
<proteinExistence type="predicted"/>
<feature type="coiled-coil region" evidence="1">
    <location>
        <begin position="15"/>
        <end position="42"/>
    </location>
</feature>
<protein>
    <submittedName>
        <fullName evidence="2">Uncharacterized protein</fullName>
    </submittedName>
</protein>
<keyword evidence="1" id="KW-0175">Coiled coil</keyword>
<dbReference type="EMBL" id="MN740310">
    <property type="protein sequence ID" value="QHT99516.1"/>
    <property type="molecule type" value="Genomic_DNA"/>
</dbReference>
<evidence type="ECO:0000256" key="1">
    <source>
        <dbReference type="SAM" id="Coils"/>
    </source>
</evidence>
<reference evidence="2" key="1">
    <citation type="journal article" date="2020" name="Nature">
        <title>Giant virus diversity and host interactions through global metagenomics.</title>
        <authorList>
            <person name="Schulz F."/>
            <person name="Roux S."/>
            <person name="Paez-Espino D."/>
            <person name="Jungbluth S."/>
            <person name="Walsh D.A."/>
            <person name="Denef V.J."/>
            <person name="McMahon K.D."/>
            <person name="Konstantinidis K.T."/>
            <person name="Eloe-Fadrosh E.A."/>
            <person name="Kyrpides N.C."/>
            <person name="Woyke T."/>
        </authorList>
    </citation>
    <scope>NUCLEOTIDE SEQUENCE</scope>
    <source>
        <strain evidence="2">GVMAG-M-3300025727-45</strain>
    </source>
</reference>
<organism evidence="2">
    <name type="scientific">viral metagenome</name>
    <dbReference type="NCBI Taxonomy" id="1070528"/>
    <lineage>
        <taxon>unclassified sequences</taxon>
        <taxon>metagenomes</taxon>
        <taxon>organismal metagenomes</taxon>
    </lineage>
</organism>
<sequence length="121" mass="14697">MSNEYSSLQKRVKTIYYLEKQRDNLKIQLNSLDKEIMESKQLLLDEIKNNQLTDSKMQYKNKVFYYKQQKKYNPMTQCYIKQQLCNYLQSDKALEIFEKLLANRELKIKEYVESCESVNKK</sequence>
<evidence type="ECO:0000313" key="2">
    <source>
        <dbReference type="EMBL" id="QHT99516.1"/>
    </source>
</evidence>
<dbReference type="AlphaFoldDB" id="A0A6C0J4G6"/>
<name>A0A6C0J4G6_9ZZZZ</name>